<feature type="signal peptide" evidence="1">
    <location>
        <begin position="1"/>
        <end position="22"/>
    </location>
</feature>
<dbReference type="AlphaFoldDB" id="F8EYV5"/>
<keyword evidence="1" id="KW-0732">Signal</keyword>
<evidence type="ECO:0000256" key="1">
    <source>
        <dbReference type="SAM" id="SignalP"/>
    </source>
</evidence>
<gene>
    <name evidence="2" type="ordered locus">Spica_0747</name>
</gene>
<evidence type="ECO:0000313" key="3">
    <source>
        <dbReference type="Proteomes" id="UP000000503"/>
    </source>
</evidence>
<dbReference type="Proteomes" id="UP000000503">
    <property type="component" value="Chromosome"/>
</dbReference>
<dbReference type="PROSITE" id="PS51257">
    <property type="entry name" value="PROKAR_LIPOPROTEIN"/>
    <property type="match status" value="1"/>
</dbReference>
<organism evidence="2 3">
    <name type="scientific">Gracilinema caldarium (strain ATCC 51460 / DSM 7334 / H1)</name>
    <name type="common">Treponema caldarium</name>
    <dbReference type="NCBI Taxonomy" id="744872"/>
    <lineage>
        <taxon>Bacteria</taxon>
        <taxon>Pseudomonadati</taxon>
        <taxon>Spirochaetota</taxon>
        <taxon>Spirochaetia</taxon>
        <taxon>Spirochaetales</taxon>
        <taxon>Breznakiellaceae</taxon>
        <taxon>Gracilinema</taxon>
    </lineage>
</organism>
<evidence type="ECO:0000313" key="2">
    <source>
        <dbReference type="EMBL" id="AEJ18901.1"/>
    </source>
</evidence>
<accession>F8EYV5</accession>
<sequence length="51" mass="5587">MKLYRKVAASVALILTTLAVLTSCSSLKPFTQDELDRLALQNPSISMGYVK</sequence>
<dbReference type="EMBL" id="CP002868">
    <property type="protein sequence ID" value="AEJ18901.1"/>
    <property type="molecule type" value="Genomic_DNA"/>
</dbReference>
<name>F8EYV5_GRAC1</name>
<proteinExistence type="predicted"/>
<dbReference type="HOGENOM" id="CLU_3105020_0_0_12"/>
<protein>
    <submittedName>
        <fullName evidence="2">Uncharacterized protein</fullName>
    </submittedName>
</protein>
<reference evidence="3" key="1">
    <citation type="journal article" date="2013" name="Stand. Genomic Sci.">
        <title>Genome sequence of the thermophilic fresh-water bacterium Spirochaeta caldaria type strain (H1(T)), reclassification of Spirochaeta caldaria, Spirochaeta stenostrepta, and Spirochaeta zuelzerae in the genus Treponema as Treponema caldaria comb. nov., Treponema stenostrepta comb. nov., and Treponema zuelzerae comb. nov., and emendation of the genus Treponema.</title>
        <authorList>
            <person name="Abt B."/>
            <person name="Goker M."/>
            <person name="Scheuner C."/>
            <person name="Han C."/>
            <person name="Lu M."/>
            <person name="Misra M."/>
            <person name="Lapidus A."/>
            <person name="Nolan M."/>
            <person name="Lucas S."/>
            <person name="Hammon N."/>
            <person name="Deshpande S."/>
            <person name="Cheng J.F."/>
            <person name="Tapia R."/>
            <person name="Goodwin L.A."/>
            <person name="Pitluck S."/>
            <person name="Liolios K."/>
            <person name="Pagani I."/>
            <person name="Ivanova N."/>
            <person name="Mavromatis K."/>
            <person name="Mikhailova N."/>
            <person name="Huntemann M."/>
            <person name="Pati A."/>
            <person name="Chen A."/>
            <person name="Palaniappan K."/>
            <person name="Land M."/>
            <person name="Hauser L."/>
            <person name="Jeffries C.D."/>
            <person name="Rohde M."/>
            <person name="Spring S."/>
            <person name="Gronow S."/>
            <person name="Detter J.C."/>
            <person name="Bristow J."/>
            <person name="Eisen J.A."/>
            <person name="Markowitz V."/>
            <person name="Hugenholtz P."/>
            <person name="Kyrpides N.C."/>
            <person name="Woyke T."/>
            <person name="Klenk H.P."/>
        </authorList>
    </citation>
    <scope>NUCLEOTIDE SEQUENCE</scope>
    <source>
        <strain evidence="3">ATCC 51460 / DSM 7334 / H1</strain>
    </source>
</reference>
<dbReference type="RefSeq" id="WP_013968212.1">
    <property type="nucleotide sequence ID" value="NC_015732.1"/>
</dbReference>
<dbReference type="KEGG" id="scd:Spica_0747"/>
<dbReference type="STRING" id="744872.Spica_0747"/>
<keyword evidence="3" id="KW-1185">Reference proteome</keyword>
<feature type="chain" id="PRO_5003376474" evidence="1">
    <location>
        <begin position="23"/>
        <end position="51"/>
    </location>
</feature>